<dbReference type="AlphaFoldDB" id="A0A6P6TRT4"/>
<evidence type="ECO:0008006" key="4">
    <source>
        <dbReference type="Google" id="ProtNLM"/>
    </source>
</evidence>
<evidence type="ECO:0000256" key="1">
    <source>
        <dbReference type="ARBA" id="ARBA00005437"/>
    </source>
</evidence>
<evidence type="ECO:0000313" key="3">
    <source>
        <dbReference type="RefSeq" id="XP_027080845.2"/>
    </source>
</evidence>
<dbReference type="OrthoDB" id="652749at2759"/>
<reference evidence="2" key="1">
    <citation type="journal article" date="2025" name="Foods">
        <title>Unveiling the Microbial Signatures of Arabica Coffee Cherries: Insights into Ripeness Specific Diversity, Functional Traits, and Implications for Quality and Safety.</title>
        <authorList>
            <consortium name="RefSeq"/>
            <person name="Tenea G.N."/>
            <person name="Cifuentes V."/>
            <person name="Reyes P."/>
            <person name="Cevallos-Vallejos M."/>
        </authorList>
    </citation>
    <scope>NUCLEOTIDE SEQUENCE [LARGE SCALE GENOMIC DNA]</scope>
</reference>
<gene>
    <name evidence="3" type="primary">LOC113703617</name>
</gene>
<dbReference type="InterPro" id="IPR038595">
    <property type="entry name" value="LOR_sf"/>
</dbReference>
<protein>
    <recommendedName>
        <fullName evidence="4">Protein LURP-one-related 11-like</fullName>
    </recommendedName>
</protein>
<dbReference type="Proteomes" id="UP001652660">
    <property type="component" value="Chromosome 8e"/>
</dbReference>
<sequence length="403" mass="45230">MAKVHPEAFSSTSSNSYMASTRETYTVWLKSLVFHGNGCTIFNSKGEIVFRVDNYQEKSSSEVFLMDLDGDVLFSIQRKKIQVFQSWNGYKWTNSKASKERPWIQVRKCRRILGGNTTNRVALGRDKATGIGYSIIESHRKSEFKIIDSAGRLVAEATQKRSSSGVPYGDDVLTLVVEPQTDQLLIVALMTVHGLINHKLFSSMARLYPQPSSSSSSSSSSCYITSRRESFTLWMKSLVFHGNGCTVFDSDGKLVYRIDNYGQKYSREVDLMDVGGNVLFSIRQKKMPVFGHWDGYRRSDAEVNKRTPSFQVRKIRNVLKGGKRTYVVSGTETSSYQIRGLPDKSAFKITDTNGKAVAEVKQKQSSSGVNFGEDVLSLVVEPQVDHSLVMALVIVYELINHKL</sequence>
<comment type="similarity">
    <text evidence="1">Belongs to the LOR family.</text>
</comment>
<name>A0A6P6TRT4_COFAR</name>
<dbReference type="SUPFAM" id="SSF54518">
    <property type="entry name" value="Tubby C-terminal domain-like"/>
    <property type="match status" value="2"/>
</dbReference>
<organism evidence="2 3">
    <name type="scientific">Coffea arabica</name>
    <name type="common">Arabian coffee</name>
    <dbReference type="NCBI Taxonomy" id="13443"/>
    <lineage>
        <taxon>Eukaryota</taxon>
        <taxon>Viridiplantae</taxon>
        <taxon>Streptophyta</taxon>
        <taxon>Embryophyta</taxon>
        <taxon>Tracheophyta</taxon>
        <taxon>Spermatophyta</taxon>
        <taxon>Magnoliopsida</taxon>
        <taxon>eudicotyledons</taxon>
        <taxon>Gunneridae</taxon>
        <taxon>Pentapetalae</taxon>
        <taxon>asterids</taxon>
        <taxon>lamiids</taxon>
        <taxon>Gentianales</taxon>
        <taxon>Rubiaceae</taxon>
        <taxon>Ixoroideae</taxon>
        <taxon>Gardenieae complex</taxon>
        <taxon>Bertiereae - Coffeeae clade</taxon>
        <taxon>Coffeeae</taxon>
        <taxon>Coffea</taxon>
    </lineage>
</organism>
<keyword evidence="2" id="KW-1185">Reference proteome</keyword>
<accession>A0A6P6TRT4</accession>
<evidence type="ECO:0000313" key="2">
    <source>
        <dbReference type="Proteomes" id="UP001652660"/>
    </source>
</evidence>
<dbReference type="PANTHER" id="PTHR31087:SF153">
    <property type="entry name" value="PROTEIN LURP-ONE-RELATED 11"/>
    <property type="match status" value="1"/>
</dbReference>
<reference evidence="3" key="2">
    <citation type="submission" date="2025-08" db="UniProtKB">
        <authorList>
            <consortium name="RefSeq"/>
        </authorList>
    </citation>
    <scope>IDENTIFICATION</scope>
    <source>
        <tissue evidence="3">Leaves</tissue>
    </source>
</reference>
<dbReference type="PANTHER" id="PTHR31087">
    <property type="match status" value="1"/>
</dbReference>
<proteinExistence type="inferred from homology"/>
<dbReference type="GeneID" id="113703617"/>
<dbReference type="InterPro" id="IPR007612">
    <property type="entry name" value="LOR"/>
</dbReference>
<dbReference type="RefSeq" id="XP_027080845.2">
    <property type="nucleotide sequence ID" value="XM_027225044.2"/>
</dbReference>
<dbReference type="Gene3D" id="2.40.160.200">
    <property type="entry name" value="LURP1-related"/>
    <property type="match status" value="2"/>
</dbReference>
<dbReference type="InterPro" id="IPR025659">
    <property type="entry name" value="Tubby-like_C"/>
</dbReference>
<dbReference type="Pfam" id="PF04525">
    <property type="entry name" value="LOR"/>
    <property type="match status" value="2"/>
</dbReference>